<evidence type="ECO:0000313" key="3">
    <source>
        <dbReference type="Proteomes" id="UP000499080"/>
    </source>
</evidence>
<name>A0A4Y2E423_ARAVE</name>
<accession>A0A4Y2E423</accession>
<reference evidence="2 3" key="1">
    <citation type="journal article" date="2019" name="Sci. Rep.">
        <title>Orb-weaving spider Araneus ventricosus genome elucidates the spidroin gene catalogue.</title>
        <authorList>
            <person name="Kono N."/>
            <person name="Nakamura H."/>
            <person name="Ohtoshi R."/>
            <person name="Moran D.A.P."/>
            <person name="Shinohara A."/>
            <person name="Yoshida Y."/>
            <person name="Fujiwara M."/>
            <person name="Mori M."/>
            <person name="Tomita M."/>
            <person name="Arakawa K."/>
        </authorList>
    </citation>
    <scope>NUCLEOTIDE SEQUENCE [LARGE SCALE GENOMIC DNA]</scope>
</reference>
<evidence type="ECO:0000313" key="2">
    <source>
        <dbReference type="EMBL" id="GBM22585.1"/>
    </source>
</evidence>
<protein>
    <submittedName>
        <fullName evidence="2">Uncharacterized protein</fullName>
    </submittedName>
</protein>
<dbReference type="Proteomes" id="UP000499080">
    <property type="component" value="Unassembled WGS sequence"/>
</dbReference>
<evidence type="ECO:0000256" key="1">
    <source>
        <dbReference type="SAM" id="MobiDB-lite"/>
    </source>
</evidence>
<feature type="region of interest" description="Disordered" evidence="1">
    <location>
        <begin position="56"/>
        <end position="77"/>
    </location>
</feature>
<keyword evidence="3" id="KW-1185">Reference proteome</keyword>
<sequence length="111" mass="12755">MENDALFTNIQERRNTGNRNNTALAQITTQADSKLLIIKVIARTIALSVSSWPTRNANKTPKRFQRHSYSKDDRSRSTHVPIYPYCRVFIVFLTGRDVTWKSLEKSGSQLL</sequence>
<dbReference type="EMBL" id="BGPR01000482">
    <property type="protein sequence ID" value="GBM22585.1"/>
    <property type="molecule type" value="Genomic_DNA"/>
</dbReference>
<organism evidence="2 3">
    <name type="scientific">Araneus ventricosus</name>
    <name type="common">Orbweaver spider</name>
    <name type="synonym">Epeira ventricosa</name>
    <dbReference type="NCBI Taxonomy" id="182803"/>
    <lineage>
        <taxon>Eukaryota</taxon>
        <taxon>Metazoa</taxon>
        <taxon>Ecdysozoa</taxon>
        <taxon>Arthropoda</taxon>
        <taxon>Chelicerata</taxon>
        <taxon>Arachnida</taxon>
        <taxon>Araneae</taxon>
        <taxon>Araneomorphae</taxon>
        <taxon>Entelegynae</taxon>
        <taxon>Araneoidea</taxon>
        <taxon>Araneidae</taxon>
        <taxon>Araneus</taxon>
    </lineage>
</organism>
<comment type="caution">
    <text evidence="2">The sequence shown here is derived from an EMBL/GenBank/DDBJ whole genome shotgun (WGS) entry which is preliminary data.</text>
</comment>
<dbReference type="AlphaFoldDB" id="A0A4Y2E423"/>
<proteinExistence type="predicted"/>
<gene>
    <name evidence="2" type="ORF">AVEN_182186_1</name>
</gene>